<reference evidence="9" key="1">
    <citation type="journal article" date="2019" name="Int. J. Syst. Evol. Microbiol.">
        <title>The Global Catalogue of Microorganisms (GCM) 10K type strain sequencing project: providing services to taxonomists for standard genome sequencing and annotation.</title>
        <authorList>
            <consortium name="The Broad Institute Genomics Platform"/>
            <consortium name="The Broad Institute Genome Sequencing Center for Infectious Disease"/>
            <person name="Wu L."/>
            <person name="Ma J."/>
        </authorList>
    </citation>
    <scope>NUCLEOTIDE SEQUENCE [LARGE SCALE GENOMIC DNA]</scope>
    <source>
        <strain evidence="9">KCTC 42447</strain>
    </source>
</reference>
<dbReference type="Proteomes" id="UP001595630">
    <property type="component" value="Unassembled WGS sequence"/>
</dbReference>
<keyword evidence="3 7" id="KW-0812">Transmembrane</keyword>
<feature type="transmembrane region" description="Helical" evidence="7">
    <location>
        <begin position="15"/>
        <end position="33"/>
    </location>
</feature>
<feature type="transmembrane region" description="Helical" evidence="7">
    <location>
        <begin position="325"/>
        <end position="349"/>
    </location>
</feature>
<dbReference type="InterPro" id="IPR043428">
    <property type="entry name" value="LivM-like"/>
</dbReference>
<feature type="transmembrane region" description="Helical" evidence="7">
    <location>
        <begin position="243"/>
        <end position="269"/>
    </location>
</feature>
<evidence type="ECO:0000256" key="4">
    <source>
        <dbReference type="ARBA" id="ARBA00022989"/>
    </source>
</evidence>
<evidence type="ECO:0000313" key="8">
    <source>
        <dbReference type="EMBL" id="MFC3606820.1"/>
    </source>
</evidence>
<keyword evidence="2" id="KW-1003">Cell membrane</keyword>
<comment type="subcellular location">
    <subcellularLocation>
        <location evidence="1">Cell inner membrane</location>
        <topology evidence="1">Multi-pass membrane protein</topology>
    </subcellularLocation>
</comment>
<organism evidence="8 9">
    <name type="scientific">Stutzerimonas tarimensis</name>
    <dbReference type="NCBI Taxonomy" id="1507735"/>
    <lineage>
        <taxon>Bacteria</taxon>
        <taxon>Pseudomonadati</taxon>
        <taxon>Pseudomonadota</taxon>
        <taxon>Gammaproteobacteria</taxon>
        <taxon>Pseudomonadales</taxon>
        <taxon>Pseudomonadaceae</taxon>
        <taxon>Stutzerimonas</taxon>
    </lineage>
</organism>
<dbReference type="EMBL" id="JBHRXZ010000006">
    <property type="protein sequence ID" value="MFC3606820.1"/>
    <property type="molecule type" value="Genomic_DNA"/>
</dbReference>
<feature type="transmembrane region" description="Helical" evidence="7">
    <location>
        <begin position="153"/>
        <end position="172"/>
    </location>
</feature>
<keyword evidence="5 7" id="KW-0472">Membrane</keyword>
<dbReference type="InterPro" id="IPR001851">
    <property type="entry name" value="ABC_transp_permease"/>
</dbReference>
<feature type="region of interest" description="Disordered" evidence="6">
    <location>
        <begin position="363"/>
        <end position="398"/>
    </location>
</feature>
<feature type="transmembrane region" description="Helical" evidence="7">
    <location>
        <begin position="123"/>
        <end position="146"/>
    </location>
</feature>
<dbReference type="InterPro" id="IPR017778">
    <property type="entry name" value="ABC_transptr_urea_perm_UrtC"/>
</dbReference>
<feature type="transmembrane region" description="Helical" evidence="7">
    <location>
        <begin position="45"/>
        <end position="74"/>
    </location>
</feature>
<evidence type="ECO:0000256" key="7">
    <source>
        <dbReference type="SAM" id="Phobius"/>
    </source>
</evidence>
<evidence type="ECO:0000256" key="6">
    <source>
        <dbReference type="SAM" id="MobiDB-lite"/>
    </source>
</evidence>
<evidence type="ECO:0000313" key="9">
    <source>
        <dbReference type="Proteomes" id="UP001595630"/>
    </source>
</evidence>
<evidence type="ECO:0000256" key="5">
    <source>
        <dbReference type="ARBA" id="ARBA00023136"/>
    </source>
</evidence>
<protein>
    <submittedName>
        <fullName evidence="8">Urea ABC transporter permease subunit UrtC</fullName>
    </submittedName>
</protein>
<proteinExistence type="predicted"/>
<feature type="transmembrane region" description="Helical" evidence="7">
    <location>
        <begin position="289"/>
        <end position="313"/>
    </location>
</feature>
<comment type="caution">
    <text evidence="8">The sequence shown here is derived from an EMBL/GenBank/DDBJ whole genome shotgun (WGS) entry which is preliminary data.</text>
</comment>
<evidence type="ECO:0000256" key="3">
    <source>
        <dbReference type="ARBA" id="ARBA00022692"/>
    </source>
</evidence>
<dbReference type="PANTHER" id="PTHR30482">
    <property type="entry name" value="HIGH-AFFINITY BRANCHED-CHAIN AMINO ACID TRANSPORT SYSTEM PERMEASE"/>
    <property type="match status" value="1"/>
</dbReference>
<dbReference type="NCBIfam" id="TIGR03408">
    <property type="entry name" value="urea_trans_UrtC"/>
    <property type="match status" value="1"/>
</dbReference>
<feature type="transmembrane region" description="Helical" evidence="7">
    <location>
        <begin position="202"/>
        <end position="222"/>
    </location>
</feature>
<gene>
    <name evidence="8" type="primary">urtC</name>
    <name evidence="8" type="ORF">ACFOMF_03340</name>
</gene>
<name>A0ABV7T0Z4_9GAMM</name>
<evidence type="ECO:0000256" key="1">
    <source>
        <dbReference type="ARBA" id="ARBA00004429"/>
    </source>
</evidence>
<keyword evidence="9" id="KW-1185">Reference proteome</keyword>
<dbReference type="RefSeq" id="WP_386361250.1">
    <property type="nucleotide sequence ID" value="NZ_JBHRXZ010000006.1"/>
</dbReference>
<dbReference type="PANTHER" id="PTHR30482:SF4">
    <property type="entry name" value="SLR1201 PROTEIN"/>
    <property type="match status" value="1"/>
</dbReference>
<dbReference type="Pfam" id="PF02653">
    <property type="entry name" value="BPD_transp_2"/>
    <property type="match status" value="1"/>
</dbReference>
<evidence type="ECO:0000256" key="2">
    <source>
        <dbReference type="ARBA" id="ARBA00022475"/>
    </source>
</evidence>
<accession>A0ABV7T0Z4</accession>
<keyword evidence="4 7" id="KW-1133">Transmembrane helix</keyword>
<dbReference type="CDD" id="cd06581">
    <property type="entry name" value="TM_PBP1_LivM_like"/>
    <property type="match status" value="1"/>
</dbReference>
<sequence>MKSAYANVFGGRQGLIGLLILAALLFVVFPLALDAFRLNMVGKYLTYAFVAVGLVLCWGYGGILSLGQGIFFGLGGYCMAMFLKLEASDPESTAIQSTPGIPDFMDWNQITELPAIWVPFQSFGFTLLAVVAVPAIFALVIGLAMFKRRVGDVYFAIVTQAIAAILTILIIGQQGLTGGVNGITDLRTLLGWDIRSDEAKNILYFVCAGLLIACILIGRFVLSSKLGRLLMAMRDKEERVRFSGYDVSAFKIFVFCLAAVFSSIGGAMFTLQVGFMSPSFVGIVPSIEMVIFAAVGGRMSLLGAVYGALLVNFGKTMFSESFPELWLYFMGGLFIVVVMFFPMGLAGLWQSHGRKWLARLPGVSGKPARPRPTPEPSHTRGAGGSIEPSPAGRLENTP</sequence>